<evidence type="ECO:0000313" key="1">
    <source>
        <dbReference type="EMBL" id="KAK4231456.1"/>
    </source>
</evidence>
<name>A0AAN7BXH4_9PEZI</name>
<organism evidence="1 2">
    <name type="scientific">Podospora fimiseda</name>
    <dbReference type="NCBI Taxonomy" id="252190"/>
    <lineage>
        <taxon>Eukaryota</taxon>
        <taxon>Fungi</taxon>
        <taxon>Dikarya</taxon>
        <taxon>Ascomycota</taxon>
        <taxon>Pezizomycotina</taxon>
        <taxon>Sordariomycetes</taxon>
        <taxon>Sordariomycetidae</taxon>
        <taxon>Sordariales</taxon>
        <taxon>Podosporaceae</taxon>
        <taxon>Podospora</taxon>
    </lineage>
</organism>
<comment type="caution">
    <text evidence="1">The sequence shown here is derived from an EMBL/GenBank/DDBJ whole genome shotgun (WGS) entry which is preliminary data.</text>
</comment>
<gene>
    <name evidence="1" type="ORF">QBC38DRAFT_465745</name>
</gene>
<accession>A0AAN7BXH4</accession>
<dbReference type="PANTHER" id="PTHR47785:SF6">
    <property type="entry name" value="ZN(II)2CYS6 TRANSCRIPTION FACTOR (EUROFUNG)"/>
    <property type="match status" value="1"/>
</dbReference>
<proteinExistence type="predicted"/>
<evidence type="ECO:0008006" key="3">
    <source>
        <dbReference type="Google" id="ProtNLM"/>
    </source>
</evidence>
<sequence length="434" mass="49071">MTETLPSVFSQGFGASSATTVALLVFALGEAAHAGFDGRPIHMVEGHASGMRGGGAHLPPGLVWFNEARRRMGFQYTEVKLENVQIFALAGAYYGSCFCPAGFWKSTRAASQACQDLIDSDPKILSGPHATLLRRVFWHCSIMETCLNLELGFPLPNLQRFEEVITQEQDLGTEDGHMLLHFYSQIALRRVLVDFHNKLSQKAGPSVSSLPDRIRECAAELEIWRGLVPVRFAWEERSPVVLPNSIILPRMSTPPSPLINMPSSPGITRQQQPQSMFSIELDDAPERYPNAIDVQIALLRSRYFYTKYLIYRPFIYKALHYPDLMSHTDVVGAIECLRATLKWPVAMSPTCKHKRLIPCMFFFTQSFFGILIIYHLTRTVPALRKIRSLCGDEFEIELNETIGLYLDWVRDLKEIDIGTRFHWDVIKALYGING</sequence>
<dbReference type="PANTHER" id="PTHR47785">
    <property type="entry name" value="ZN(II)2CYS6 TRANSCRIPTION FACTOR (EUROFUNG)-RELATED-RELATED"/>
    <property type="match status" value="1"/>
</dbReference>
<evidence type="ECO:0000313" key="2">
    <source>
        <dbReference type="Proteomes" id="UP001301958"/>
    </source>
</evidence>
<dbReference type="AlphaFoldDB" id="A0AAN7BXH4"/>
<reference evidence="1" key="1">
    <citation type="journal article" date="2023" name="Mol. Phylogenet. Evol.">
        <title>Genome-scale phylogeny and comparative genomics of the fungal order Sordariales.</title>
        <authorList>
            <person name="Hensen N."/>
            <person name="Bonometti L."/>
            <person name="Westerberg I."/>
            <person name="Brannstrom I.O."/>
            <person name="Guillou S."/>
            <person name="Cros-Aarteil S."/>
            <person name="Calhoun S."/>
            <person name="Haridas S."/>
            <person name="Kuo A."/>
            <person name="Mondo S."/>
            <person name="Pangilinan J."/>
            <person name="Riley R."/>
            <person name="LaButti K."/>
            <person name="Andreopoulos B."/>
            <person name="Lipzen A."/>
            <person name="Chen C."/>
            <person name="Yan M."/>
            <person name="Daum C."/>
            <person name="Ng V."/>
            <person name="Clum A."/>
            <person name="Steindorff A."/>
            <person name="Ohm R.A."/>
            <person name="Martin F."/>
            <person name="Silar P."/>
            <person name="Natvig D.O."/>
            <person name="Lalanne C."/>
            <person name="Gautier V."/>
            <person name="Ament-Velasquez S.L."/>
            <person name="Kruys A."/>
            <person name="Hutchinson M.I."/>
            <person name="Powell A.J."/>
            <person name="Barry K."/>
            <person name="Miller A.N."/>
            <person name="Grigoriev I.V."/>
            <person name="Debuchy R."/>
            <person name="Gladieux P."/>
            <person name="Hiltunen Thoren M."/>
            <person name="Johannesson H."/>
        </authorList>
    </citation>
    <scope>NUCLEOTIDE SEQUENCE</scope>
    <source>
        <strain evidence="1">CBS 990.96</strain>
    </source>
</reference>
<dbReference type="CDD" id="cd12148">
    <property type="entry name" value="fungal_TF_MHR"/>
    <property type="match status" value="1"/>
</dbReference>
<protein>
    <recommendedName>
        <fullName evidence="3">Transcription factor domain-containing protein</fullName>
    </recommendedName>
</protein>
<dbReference type="Proteomes" id="UP001301958">
    <property type="component" value="Unassembled WGS sequence"/>
</dbReference>
<dbReference type="InterPro" id="IPR053181">
    <property type="entry name" value="EcdB-like_regulator"/>
</dbReference>
<reference evidence="1" key="2">
    <citation type="submission" date="2023-05" db="EMBL/GenBank/DDBJ databases">
        <authorList>
            <consortium name="Lawrence Berkeley National Laboratory"/>
            <person name="Steindorff A."/>
            <person name="Hensen N."/>
            <person name="Bonometti L."/>
            <person name="Westerberg I."/>
            <person name="Brannstrom I.O."/>
            <person name="Guillou S."/>
            <person name="Cros-Aarteil S."/>
            <person name="Calhoun S."/>
            <person name="Haridas S."/>
            <person name="Kuo A."/>
            <person name="Mondo S."/>
            <person name="Pangilinan J."/>
            <person name="Riley R."/>
            <person name="Labutti K."/>
            <person name="Andreopoulos B."/>
            <person name="Lipzen A."/>
            <person name="Chen C."/>
            <person name="Yanf M."/>
            <person name="Daum C."/>
            <person name="Ng V."/>
            <person name="Clum A."/>
            <person name="Ohm R."/>
            <person name="Martin F."/>
            <person name="Silar P."/>
            <person name="Natvig D."/>
            <person name="Lalanne C."/>
            <person name="Gautier V."/>
            <person name="Ament-Velasquez S.L."/>
            <person name="Kruys A."/>
            <person name="Hutchinson M.I."/>
            <person name="Powell A.J."/>
            <person name="Barry K."/>
            <person name="Miller A.N."/>
            <person name="Grigoriev I.V."/>
            <person name="Debuchy R."/>
            <person name="Gladieux P."/>
            <person name="Thoren M.H."/>
            <person name="Johannesson H."/>
        </authorList>
    </citation>
    <scope>NUCLEOTIDE SEQUENCE</scope>
    <source>
        <strain evidence="1">CBS 990.96</strain>
    </source>
</reference>
<dbReference type="EMBL" id="MU865292">
    <property type="protein sequence ID" value="KAK4231456.1"/>
    <property type="molecule type" value="Genomic_DNA"/>
</dbReference>
<keyword evidence="2" id="KW-1185">Reference proteome</keyword>